<dbReference type="Gene3D" id="3.40.30.10">
    <property type="entry name" value="Glutaredoxin"/>
    <property type="match status" value="1"/>
</dbReference>
<dbReference type="PANTHER" id="PTHR30041:SF4">
    <property type="entry name" value="ARSENATE REDUCTASE"/>
    <property type="match status" value="1"/>
</dbReference>
<accession>A0ABY5M2U9</accession>
<dbReference type="PANTHER" id="PTHR30041">
    <property type="entry name" value="ARSENATE REDUCTASE"/>
    <property type="match status" value="1"/>
</dbReference>
<dbReference type="SUPFAM" id="SSF52833">
    <property type="entry name" value="Thioredoxin-like"/>
    <property type="match status" value="1"/>
</dbReference>
<dbReference type="InterPro" id="IPR006660">
    <property type="entry name" value="Arsenate_reductase-like"/>
</dbReference>
<dbReference type="PROSITE" id="PS51353">
    <property type="entry name" value="ARSC"/>
    <property type="match status" value="1"/>
</dbReference>
<proteinExistence type="inferred from homology"/>
<sequence length="117" mass="12760">MADLTVFHHTGCSTSRHAVDEVSAAGIDAEVVQYLKTPLDRASLLGLIDKLEDEPADLVRKDGFFKGLGLDPDDFVTPDAVADLLVEHPRLMQRPVLVRGDRAIIGRPKDRVAAFLA</sequence>
<dbReference type="Pfam" id="PF03960">
    <property type="entry name" value="ArsC"/>
    <property type="match status" value="1"/>
</dbReference>
<reference evidence="2 3" key="1">
    <citation type="submission" date="2022-08" db="EMBL/GenBank/DDBJ databases">
        <title>novel species in genus Aeromicrobium.</title>
        <authorList>
            <person name="Ye L."/>
        </authorList>
    </citation>
    <scope>NUCLEOTIDE SEQUENCE [LARGE SCALE GENOMIC DNA]</scope>
    <source>
        <strain evidence="3">zg-Y1379</strain>
    </source>
</reference>
<keyword evidence="3" id="KW-1185">Reference proteome</keyword>
<dbReference type="RefSeq" id="WP_232400048.1">
    <property type="nucleotide sequence ID" value="NZ_CP102173.1"/>
</dbReference>
<protein>
    <submittedName>
        <fullName evidence="2">Arsenate reductase</fullName>
    </submittedName>
</protein>
<organism evidence="2 3">
    <name type="scientific">Aeromicrobium wangtongii</name>
    <dbReference type="NCBI Taxonomy" id="2969247"/>
    <lineage>
        <taxon>Bacteria</taxon>
        <taxon>Bacillati</taxon>
        <taxon>Actinomycetota</taxon>
        <taxon>Actinomycetes</taxon>
        <taxon>Propionibacteriales</taxon>
        <taxon>Nocardioidaceae</taxon>
        <taxon>Aeromicrobium</taxon>
    </lineage>
</organism>
<evidence type="ECO:0000313" key="2">
    <source>
        <dbReference type="EMBL" id="UUP12525.1"/>
    </source>
</evidence>
<evidence type="ECO:0000256" key="1">
    <source>
        <dbReference type="PROSITE-ProRule" id="PRU01282"/>
    </source>
</evidence>
<dbReference type="Proteomes" id="UP001316184">
    <property type="component" value="Chromosome"/>
</dbReference>
<gene>
    <name evidence="2" type="ORF">NQV15_11740</name>
</gene>
<evidence type="ECO:0000313" key="3">
    <source>
        <dbReference type="Proteomes" id="UP001316184"/>
    </source>
</evidence>
<dbReference type="InterPro" id="IPR036249">
    <property type="entry name" value="Thioredoxin-like_sf"/>
</dbReference>
<comment type="similarity">
    <text evidence="1">Belongs to the ArsC family.</text>
</comment>
<name>A0ABY5M2U9_9ACTN</name>
<dbReference type="EMBL" id="CP102173">
    <property type="protein sequence ID" value="UUP12525.1"/>
    <property type="molecule type" value="Genomic_DNA"/>
</dbReference>